<feature type="domain" description="3-hydroxyacyl-CoA dehydrogenase NAD binding" evidence="12">
    <location>
        <begin position="4"/>
        <end position="183"/>
    </location>
</feature>
<dbReference type="InterPro" id="IPR006176">
    <property type="entry name" value="3-OHacyl-CoA_DH_NAD-bd"/>
</dbReference>
<dbReference type="SUPFAM" id="SSF51735">
    <property type="entry name" value="NAD(P)-binding Rossmann-fold domains"/>
    <property type="match status" value="1"/>
</dbReference>
<dbReference type="EC" id="1.1.1.45" evidence="8"/>
<evidence type="ECO:0000256" key="8">
    <source>
        <dbReference type="ARBA" id="ARBA00038962"/>
    </source>
</evidence>
<dbReference type="GO" id="GO:0070403">
    <property type="term" value="F:NAD+ binding"/>
    <property type="evidence" value="ECO:0007669"/>
    <property type="project" value="InterPro"/>
</dbReference>
<proteinExistence type="inferred from homology"/>
<evidence type="ECO:0000256" key="9">
    <source>
        <dbReference type="ARBA" id="ARBA00042709"/>
    </source>
</evidence>
<evidence type="ECO:0000259" key="11">
    <source>
        <dbReference type="Pfam" id="PF00725"/>
    </source>
</evidence>
<dbReference type="Gene3D" id="3.40.50.720">
    <property type="entry name" value="NAD(P)-binding Rossmann-like Domain"/>
    <property type="match status" value="1"/>
</dbReference>
<dbReference type="Pfam" id="PF00725">
    <property type="entry name" value="3HCDH"/>
    <property type="match status" value="1"/>
</dbReference>
<evidence type="ECO:0000256" key="5">
    <source>
        <dbReference type="ARBA" id="ARBA00022553"/>
    </source>
</evidence>
<feature type="site" description="Important for catalytic activity" evidence="10">
    <location>
        <position position="140"/>
    </location>
</feature>
<dbReference type="GO" id="GO:0006631">
    <property type="term" value="P:fatty acid metabolic process"/>
    <property type="evidence" value="ECO:0007669"/>
    <property type="project" value="InterPro"/>
</dbReference>
<reference evidence="13 14" key="1">
    <citation type="submission" date="2019-02" db="EMBL/GenBank/DDBJ databases">
        <title>Deep-cultivation of Planctomycetes and their phenomic and genomic characterization uncovers novel biology.</title>
        <authorList>
            <person name="Wiegand S."/>
            <person name="Jogler M."/>
            <person name="Boedeker C."/>
            <person name="Pinto D."/>
            <person name="Vollmers J."/>
            <person name="Rivas-Marin E."/>
            <person name="Kohn T."/>
            <person name="Peeters S.H."/>
            <person name="Heuer A."/>
            <person name="Rast P."/>
            <person name="Oberbeckmann S."/>
            <person name="Bunk B."/>
            <person name="Jeske O."/>
            <person name="Meyerdierks A."/>
            <person name="Storesund J.E."/>
            <person name="Kallscheuer N."/>
            <person name="Luecker S."/>
            <person name="Lage O.M."/>
            <person name="Pohl T."/>
            <person name="Merkel B.J."/>
            <person name="Hornburger P."/>
            <person name="Mueller R.-W."/>
            <person name="Bruemmer F."/>
            <person name="Labrenz M."/>
            <person name="Spormann A.M."/>
            <person name="Op den Camp H."/>
            <person name="Overmann J."/>
            <person name="Amann R."/>
            <person name="Jetten M.S.M."/>
            <person name="Mascher T."/>
            <person name="Medema M.H."/>
            <person name="Devos D.P."/>
            <person name="Kaster A.-K."/>
            <person name="Ovreas L."/>
            <person name="Rohde M."/>
            <person name="Galperin M.Y."/>
            <person name="Jogler C."/>
        </authorList>
    </citation>
    <scope>NUCLEOTIDE SEQUENCE [LARGE SCALE GENOMIC DNA]</scope>
    <source>
        <strain evidence="13 14">FF011L</strain>
    </source>
</reference>
<evidence type="ECO:0000256" key="7">
    <source>
        <dbReference type="ARBA" id="ARBA00023027"/>
    </source>
</evidence>
<dbReference type="GO" id="GO:0005737">
    <property type="term" value="C:cytoplasm"/>
    <property type="evidence" value="ECO:0007669"/>
    <property type="project" value="UniProtKB-SubCell"/>
</dbReference>
<dbReference type="InterPro" id="IPR008927">
    <property type="entry name" value="6-PGluconate_DH-like_C_sf"/>
</dbReference>
<evidence type="ECO:0000256" key="3">
    <source>
        <dbReference type="ARBA" id="ARBA00011738"/>
    </source>
</evidence>
<comment type="subunit">
    <text evidence="3">Homodimer.</text>
</comment>
<comment type="similarity">
    <text evidence="2">Belongs to the 3-hydroxyacyl-CoA dehydrogenase family.</text>
</comment>
<keyword evidence="6 13" id="KW-0560">Oxidoreductase</keyword>
<dbReference type="KEGG" id="rml:FF011L_50380"/>
<feature type="domain" description="3-hydroxyacyl-CoA dehydrogenase C-terminal" evidence="11">
    <location>
        <begin position="187"/>
        <end position="252"/>
    </location>
</feature>
<dbReference type="InterPro" id="IPR013328">
    <property type="entry name" value="6PGD_dom2"/>
</dbReference>
<dbReference type="Pfam" id="PF02737">
    <property type="entry name" value="3HCDH_N"/>
    <property type="match status" value="1"/>
</dbReference>
<evidence type="ECO:0000256" key="4">
    <source>
        <dbReference type="ARBA" id="ARBA00022490"/>
    </source>
</evidence>
<dbReference type="InterPro" id="IPR006108">
    <property type="entry name" value="3HC_DH_C"/>
</dbReference>
<dbReference type="PANTHER" id="PTHR48075:SF1">
    <property type="entry name" value="LAMBDA-CRYSTALLIN HOMOLOG"/>
    <property type="match status" value="1"/>
</dbReference>
<dbReference type="EMBL" id="CP036262">
    <property type="protein sequence ID" value="QDS96230.1"/>
    <property type="molecule type" value="Genomic_DNA"/>
</dbReference>
<dbReference type="InterPro" id="IPR022694">
    <property type="entry name" value="3-OHacyl-CoA_DH"/>
</dbReference>
<sequence>MLQNIAILGCGLIGSSWATWFALQGQKTRLYDVDQTACERGVKRAGENLRRLVDLDMLAAEDLQSALQNLQPVKTLQELLSDCDYVQESVREDYDTKAEVYRAIEQHLSPQAIIASSSSGLLMSKMQEVLKHPSRSLIAHPFNPPHLIPLVELVPGKKTSADTVTTVREFFLRFGKRPVVLNKEVPGHIANRLAAAVWREALALLDDDVASLEDIDAALCNGPGLRWALMGQHAIYDLGGGEGGYQAFIDGIGRSFTSYWEDMQTWTRIPESAREKAIAGIEPLRKKCPPEERAQWRDEKLVRLLKLLDE</sequence>
<evidence type="ECO:0000256" key="6">
    <source>
        <dbReference type="ARBA" id="ARBA00023002"/>
    </source>
</evidence>
<dbReference type="PANTHER" id="PTHR48075">
    <property type="entry name" value="3-HYDROXYACYL-COA DEHYDROGENASE FAMILY PROTEIN"/>
    <property type="match status" value="1"/>
</dbReference>
<keyword evidence="5" id="KW-0597">Phosphoprotein</keyword>
<dbReference type="GO" id="GO:0050104">
    <property type="term" value="F:L-gulonate 3-dehydrogenase activity"/>
    <property type="evidence" value="ECO:0007669"/>
    <property type="project" value="UniProtKB-EC"/>
</dbReference>
<dbReference type="AlphaFoldDB" id="A0A517MMX6"/>
<dbReference type="PIRSF" id="PIRSF000105">
    <property type="entry name" value="HCDH"/>
    <property type="match status" value="1"/>
</dbReference>
<dbReference type="OrthoDB" id="9771883at2"/>
<keyword evidence="4" id="KW-0963">Cytoplasm</keyword>
<evidence type="ECO:0000256" key="2">
    <source>
        <dbReference type="ARBA" id="ARBA00009463"/>
    </source>
</evidence>
<dbReference type="SUPFAM" id="SSF48179">
    <property type="entry name" value="6-phosphogluconate dehydrogenase C-terminal domain-like"/>
    <property type="match status" value="1"/>
</dbReference>
<accession>A0A517MMX6</accession>
<comment type="subcellular location">
    <subcellularLocation>
        <location evidence="1">Cytoplasm</location>
    </subcellularLocation>
</comment>
<name>A0A517MMX6_9BACT</name>
<dbReference type="Proteomes" id="UP000320672">
    <property type="component" value="Chromosome"/>
</dbReference>
<evidence type="ECO:0000313" key="13">
    <source>
        <dbReference type="EMBL" id="QDS96230.1"/>
    </source>
</evidence>
<dbReference type="InterPro" id="IPR036291">
    <property type="entry name" value="NAD(P)-bd_dom_sf"/>
</dbReference>
<keyword evidence="7" id="KW-0520">NAD</keyword>
<evidence type="ECO:0000256" key="1">
    <source>
        <dbReference type="ARBA" id="ARBA00004496"/>
    </source>
</evidence>
<gene>
    <name evidence="13" type="primary">lcdH</name>
    <name evidence="13" type="ORF">FF011L_50380</name>
</gene>
<evidence type="ECO:0000313" key="14">
    <source>
        <dbReference type="Proteomes" id="UP000320672"/>
    </source>
</evidence>
<organism evidence="13 14">
    <name type="scientific">Roseimaritima multifibrata</name>
    <dbReference type="NCBI Taxonomy" id="1930274"/>
    <lineage>
        <taxon>Bacteria</taxon>
        <taxon>Pseudomonadati</taxon>
        <taxon>Planctomycetota</taxon>
        <taxon>Planctomycetia</taxon>
        <taxon>Pirellulales</taxon>
        <taxon>Pirellulaceae</taxon>
        <taxon>Roseimaritima</taxon>
    </lineage>
</organism>
<dbReference type="RefSeq" id="WP_145354403.1">
    <property type="nucleotide sequence ID" value="NZ_CP036262.1"/>
</dbReference>
<protein>
    <recommendedName>
        <fullName evidence="9">L-gulonate 3-dehydrogenase</fullName>
        <ecNumber evidence="8">1.1.1.45</ecNumber>
    </recommendedName>
    <alternativeName>
        <fullName evidence="9">L-gulonate 3-dehydrogenase</fullName>
    </alternativeName>
</protein>
<evidence type="ECO:0000259" key="12">
    <source>
        <dbReference type="Pfam" id="PF02737"/>
    </source>
</evidence>
<evidence type="ECO:0000256" key="10">
    <source>
        <dbReference type="PIRSR" id="PIRSR000105-1"/>
    </source>
</evidence>
<dbReference type="Gene3D" id="1.10.1040.10">
    <property type="entry name" value="N-(1-d-carboxylethyl)-l-norvaline Dehydrogenase, domain 2"/>
    <property type="match status" value="1"/>
</dbReference>
<keyword evidence="14" id="KW-1185">Reference proteome</keyword>